<protein>
    <submittedName>
        <fullName evidence="3">Ulp1 protease family, C-terminal catalytic domain containing protein</fullName>
    </submittedName>
</protein>
<dbReference type="InParanoid" id="M1DY18"/>
<evidence type="ECO:0000313" key="4">
    <source>
        <dbReference type="Proteomes" id="UP000011115"/>
    </source>
</evidence>
<dbReference type="Gramene" id="PGSC0003DMT400096252">
    <property type="protein sequence ID" value="PGSC0003DMT400096252"/>
    <property type="gene ID" value="PGSC0003DMG400045823"/>
</dbReference>
<keyword evidence="4" id="KW-1185">Reference proteome</keyword>
<dbReference type="PaxDb" id="4113-PGSC0003DMT400096252"/>
<evidence type="ECO:0000256" key="1">
    <source>
        <dbReference type="SAM" id="MobiDB-lite"/>
    </source>
</evidence>
<dbReference type="AlphaFoldDB" id="M1DY18"/>
<reference evidence="3" key="2">
    <citation type="submission" date="2015-06" db="UniProtKB">
        <authorList>
            <consortium name="EnsemblPlants"/>
        </authorList>
    </citation>
    <scope>IDENTIFICATION</scope>
    <source>
        <strain evidence="3">DM1-3 516 R44</strain>
    </source>
</reference>
<proteinExistence type="predicted"/>
<feature type="region of interest" description="Disordered" evidence="1">
    <location>
        <begin position="431"/>
        <end position="450"/>
    </location>
</feature>
<accession>M1DY18</accession>
<evidence type="ECO:0000313" key="3">
    <source>
        <dbReference type="EnsemblPlants" id="PGSC0003DMT400096252"/>
    </source>
</evidence>
<name>M1DY18_SOLTU</name>
<sequence length="450" mass="51877">MTKVPKLVFLNKFKEANLFEHEDRFKIGVLYVISTFLTGSEASKTTIPKLYFDLVESGQCMNFPWGNECFRLTLKACSRRLENNPTSFKFSQFHLALQIWFYECCHPFDNTIAIRVAYGTPRILNWKTLNESILFDDLKNTIFRKYGNQKNAIDQINLHESSSHHESENQATSQRNDVDFDEKYVELKKEIVEDDAHQHVEESEKAPMDQPSVSMREYIDISNTDAEAQNSIDQIVGRVFNDDIPGSSTSKPPTLNDYPNLSMTQIIELDPILNANTTPDVQPRNRNPEKYDTSPYIRLSEGERSLRRVPILFHIKHPFESHNGFEVEAELIDEFNKWVFKDASSRRGRKYAYSKLKDNFEPQMDFGVVKVSEKDFCNIMVKSARPWEDGSEVCHNPMALWKTKNEDGAISESEVIGTVASKFGGPRIAKEHVPDTINYPTPRPQTRNLK</sequence>
<dbReference type="HOGENOM" id="CLU_049256_0_0_1"/>
<evidence type="ECO:0000259" key="2">
    <source>
        <dbReference type="Pfam" id="PF09331"/>
    </source>
</evidence>
<dbReference type="Pfam" id="PF09331">
    <property type="entry name" value="DUF1985"/>
    <property type="match status" value="1"/>
</dbReference>
<dbReference type="InterPro" id="IPR015410">
    <property type="entry name" value="DUF1985"/>
</dbReference>
<organism evidence="3 4">
    <name type="scientific">Solanum tuberosum</name>
    <name type="common">Potato</name>
    <dbReference type="NCBI Taxonomy" id="4113"/>
    <lineage>
        <taxon>Eukaryota</taxon>
        <taxon>Viridiplantae</taxon>
        <taxon>Streptophyta</taxon>
        <taxon>Embryophyta</taxon>
        <taxon>Tracheophyta</taxon>
        <taxon>Spermatophyta</taxon>
        <taxon>Magnoliopsida</taxon>
        <taxon>eudicotyledons</taxon>
        <taxon>Gunneridae</taxon>
        <taxon>Pentapetalae</taxon>
        <taxon>asterids</taxon>
        <taxon>lamiids</taxon>
        <taxon>Solanales</taxon>
        <taxon>Solanaceae</taxon>
        <taxon>Solanoideae</taxon>
        <taxon>Solaneae</taxon>
        <taxon>Solanum</taxon>
    </lineage>
</organism>
<dbReference type="Proteomes" id="UP000011115">
    <property type="component" value="Unassembled WGS sequence"/>
</dbReference>
<dbReference type="PANTHER" id="PTHR48302">
    <property type="entry name" value="ULP1 PROTEASE FAMILY, C-TERMINAL CATALYTIC DOMAIN CONTAINING PROTEIN"/>
    <property type="match status" value="1"/>
</dbReference>
<reference evidence="4" key="1">
    <citation type="journal article" date="2011" name="Nature">
        <title>Genome sequence and analysis of the tuber crop potato.</title>
        <authorList>
            <consortium name="The Potato Genome Sequencing Consortium"/>
        </authorList>
    </citation>
    <scope>NUCLEOTIDE SEQUENCE [LARGE SCALE GENOMIC DNA]</scope>
    <source>
        <strain evidence="4">cv. DM1-3 516 R44</strain>
    </source>
</reference>
<feature type="domain" description="DUF1985" evidence="2">
    <location>
        <begin position="5"/>
        <end position="75"/>
    </location>
</feature>
<dbReference type="EnsemblPlants" id="PGSC0003DMT400096252">
    <property type="protein sequence ID" value="PGSC0003DMT400096252"/>
    <property type="gene ID" value="PGSC0003DMG400045823"/>
</dbReference>
<dbReference type="PANTHER" id="PTHR48302:SF2">
    <property type="entry name" value="DUF1985 DOMAIN-CONTAINING PROTEIN"/>
    <property type="match status" value="1"/>
</dbReference>